<proteinExistence type="predicted"/>
<organism evidence="2 3">
    <name type="scientific">Liparis tanakae</name>
    <name type="common">Tanaka's snailfish</name>
    <dbReference type="NCBI Taxonomy" id="230148"/>
    <lineage>
        <taxon>Eukaryota</taxon>
        <taxon>Metazoa</taxon>
        <taxon>Chordata</taxon>
        <taxon>Craniata</taxon>
        <taxon>Vertebrata</taxon>
        <taxon>Euteleostomi</taxon>
        <taxon>Actinopterygii</taxon>
        <taxon>Neopterygii</taxon>
        <taxon>Teleostei</taxon>
        <taxon>Neoteleostei</taxon>
        <taxon>Acanthomorphata</taxon>
        <taxon>Eupercaria</taxon>
        <taxon>Perciformes</taxon>
        <taxon>Cottioidei</taxon>
        <taxon>Cottales</taxon>
        <taxon>Liparidae</taxon>
        <taxon>Liparis</taxon>
    </lineage>
</organism>
<feature type="region of interest" description="Disordered" evidence="1">
    <location>
        <begin position="69"/>
        <end position="93"/>
    </location>
</feature>
<name>A0A4Z2HNX6_9TELE</name>
<feature type="region of interest" description="Disordered" evidence="1">
    <location>
        <begin position="29"/>
        <end position="52"/>
    </location>
</feature>
<dbReference type="Proteomes" id="UP000314294">
    <property type="component" value="Unassembled WGS sequence"/>
</dbReference>
<reference evidence="2 3" key="1">
    <citation type="submission" date="2019-03" db="EMBL/GenBank/DDBJ databases">
        <title>First draft genome of Liparis tanakae, snailfish: a comprehensive survey of snailfish specific genes.</title>
        <authorList>
            <person name="Kim W."/>
            <person name="Song I."/>
            <person name="Jeong J.-H."/>
            <person name="Kim D."/>
            <person name="Kim S."/>
            <person name="Ryu S."/>
            <person name="Song J.Y."/>
            <person name="Lee S.K."/>
        </authorList>
    </citation>
    <scope>NUCLEOTIDE SEQUENCE [LARGE SCALE GENOMIC DNA]</scope>
    <source>
        <tissue evidence="2">Muscle</tissue>
    </source>
</reference>
<sequence>MVSSMLQAVHGFGRARRAVCCPPLHQRYDPAPLAEPQQHSLHGSLTTGFQGHHKDSLHLYLPMLLQSPRERSDDTLGGKSGTLTDAMNDKCPI</sequence>
<comment type="caution">
    <text evidence="2">The sequence shown here is derived from an EMBL/GenBank/DDBJ whole genome shotgun (WGS) entry which is preliminary data.</text>
</comment>
<keyword evidence="3" id="KW-1185">Reference proteome</keyword>
<feature type="compositionally biased region" description="Polar residues" evidence="1">
    <location>
        <begin position="37"/>
        <end position="49"/>
    </location>
</feature>
<evidence type="ECO:0000313" key="2">
    <source>
        <dbReference type="EMBL" id="TNN66693.1"/>
    </source>
</evidence>
<gene>
    <name evidence="2" type="ORF">EYF80_023082</name>
</gene>
<evidence type="ECO:0000256" key="1">
    <source>
        <dbReference type="SAM" id="MobiDB-lite"/>
    </source>
</evidence>
<dbReference type="EMBL" id="SRLO01000215">
    <property type="protein sequence ID" value="TNN66693.1"/>
    <property type="molecule type" value="Genomic_DNA"/>
</dbReference>
<evidence type="ECO:0000313" key="3">
    <source>
        <dbReference type="Proteomes" id="UP000314294"/>
    </source>
</evidence>
<accession>A0A4Z2HNX6</accession>
<dbReference type="AlphaFoldDB" id="A0A4Z2HNX6"/>
<protein>
    <submittedName>
        <fullName evidence="2">Uncharacterized protein</fullName>
    </submittedName>
</protein>